<protein>
    <submittedName>
        <fullName evidence="2">Uncharacterized protein</fullName>
    </submittedName>
</protein>
<name>A0ABP7JWW1_9PSEU</name>
<gene>
    <name evidence="2" type="ORF">GCM10022380_88540</name>
</gene>
<accession>A0ABP7JWW1</accession>
<evidence type="ECO:0000313" key="3">
    <source>
        <dbReference type="Proteomes" id="UP001501624"/>
    </source>
</evidence>
<proteinExistence type="predicted"/>
<comment type="caution">
    <text evidence="2">The sequence shown here is derived from an EMBL/GenBank/DDBJ whole genome shotgun (WGS) entry which is preliminary data.</text>
</comment>
<organism evidence="2 3">
    <name type="scientific">Amycolatopsis tucumanensis</name>
    <dbReference type="NCBI Taxonomy" id="401106"/>
    <lineage>
        <taxon>Bacteria</taxon>
        <taxon>Bacillati</taxon>
        <taxon>Actinomycetota</taxon>
        <taxon>Actinomycetes</taxon>
        <taxon>Pseudonocardiales</taxon>
        <taxon>Pseudonocardiaceae</taxon>
        <taxon>Amycolatopsis</taxon>
    </lineage>
</organism>
<evidence type="ECO:0000256" key="1">
    <source>
        <dbReference type="SAM" id="MobiDB-lite"/>
    </source>
</evidence>
<sequence>MDEAGLLAESGMPEQGPGRAAGDRVAGLGPVGRVVGHGDECLAGADEVRGGPAEGYEGFAHRRYEDQVRSGFGEGVHRVRVEQVPADRDHHVPPVGRDVHA</sequence>
<evidence type="ECO:0000313" key="2">
    <source>
        <dbReference type="EMBL" id="GAA3857494.1"/>
    </source>
</evidence>
<dbReference type="Proteomes" id="UP001501624">
    <property type="component" value="Unassembled WGS sequence"/>
</dbReference>
<feature type="region of interest" description="Disordered" evidence="1">
    <location>
        <begin position="1"/>
        <end position="23"/>
    </location>
</feature>
<keyword evidence="3" id="KW-1185">Reference proteome</keyword>
<dbReference type="EMBL" id="BAABCM010000027">
    <property type="protein sequence ID" value="GAA3857494.1"/>
    <property type="molecule type" value="Genomic_DNA"/>
</dbReference>
<reference evidence="3" key="1">
    <citation type="journal article" date="2019" name="Int. J. Syst. Evol. Microbiol.">
        <title>The Global Catalogue of Microorganisms (GCM) 10K type strain sequencing project: providing services to taxonomists for standard genome sequencing and annotation.</title>
        <authorList>
            <consortium name="The Broad Institute Genomics Platform"/>
            <consortium name="The Broad Institute Genome Sequencing Center for Infectious Disease"/>
            <person name="Wu L."/>
            <person name="Ma J."/>
        </authorList>
    </citation>
    <scope>NUCLEOTIDE SEQUENCE [LARGE SCALE GENOMIC DNA]</scope>
    <source>
        <strain evidence="3">JCM 17017</strain>
    </source>
</reference>